<evidence type="ECO:0000313" key="1">
    <source>
        <dbReference type="EMBL" id="MFD1143540.1"/>
    </source>
</evidence>
<protein>
    <recommendedName>
        <fullName evidence="3">Lipocalin-like domain-containing protein</fullName>
    </recommendedName>
</protein>
<dbReference type="EMBL" id="JBHTLP010000014">
    <property type="protein sequence ID" value="MFD1143540.1"/>
    <property type="molecule type" value="Genomic_DNA"/>
</dbReference>
<comment type="caution">
    <text evidence="1">The sequence shown here is derived from an EMBL/GenBank/DDBJ whole genome shotgun (WGS) entry which is preliminary data.</text>
</comment>
<proteinExistence type="predicted"/>
<dbReference type="RefSeq" id="WP_379884414.1">
    <property type="nucleotide sequence ID" value="NZ_JBHTLP010000014.1"/>
</dbReference>
<keyword evidence="2" id="KW-1185">Reference proteome</keyword>
<accession>A0ABW3QNJ1</accession>
<reference evidence="2" key="1">
    <citation type="journal article" date="2019" name="Int. J. Syst. Evol. Microbiol.">
        <title>The Global Catalogue of Microorganisms (GCM) 10K type strain sequencing project: providing services to taxonomists for standard genome sequencing and annotation.</title>
        <authorList>
            <consortium name="The Broad Institute Genomics Platform"/>
            <consortium name="The Broad Institute Genome Sequencing Center for Infectious Disease"/>
            <person name="Wu L."/>
            <person name="Ma J."/>
        </authorList>
    </citation>
    <scope>NUCLEOTIDE SEQUENCE [LARGE SCALE GENOMIC DNA]</scope>
    <source>
        <strain evidence="2">CCUG 55608</strain>
    </source>
</reference>
<gene>
    <name evidence="1" type="ORF">ACFQ4C_20605</name>
</gene>
<evidence type="ECO:0008006" key="3">
    <source>
        <dbReference type="Google" id="ProtNLM"/>
    </source>
</evidence>
<name>A0ABW3QNJ1_9BACT</name>
<organism evidence="1 2">
    <name type="scientific">Larkinella insperata</name>
    <dbReference type="NCBI Taxonomy" id="332158"/>
    <lineage>
        <taxon>Bacteria</taxon>
        <taxon>Pseudomonadati</taxon>
        <taxon>Bacteroidota</taxon>
        <taxon>Cytophagia</taxon>
        <taxon>Cytophagales</taxon>
        <taxon>Spirosomataceae</taxon>
        <taxon>Larkinella</taxon>
    </lineage>
</organism>
<dbReference type="Proteomes" id="UP001597116">
    <property type="component" value="Unassembled WGS sequence"/>
</dbReference>
<sequence length="125" mass="14107">MKNSFSLSSVWALILFLQSSCSSGVRDLDLINKQFQITYNVDSTRGLDSTNLAIFQNSKAIYAFSEGGKGTSHMQTGMLSKDHLFTWSLKKDSLLIDQTTYRIQKEGQRLVLRSDSAKIMMSQQQ</sequence>
<evidence type="ECO:0000313" key="2">
    <source>
        <dbReference type="Proteomes" id="UP001597116"/>
    </source>
</evidence>